<comment type="similarity">
    <text evidence="2">Belongs to the GerABKC lipoprotein family.</text>
</comment>
<evidence type="ECO:0000313" key="11">
    <source>
        <dbReference type="Proteomes" id="UP000196877"/>
    </source>
</evidence>
<evidence type="ECO:0000259" key="9">
    <source>
        <dbReference type="Pfam" id="PF25198"/>
    </source>
</evidence>
<keyword evidence="11" id="KW-1185">Reference proteome</keyword>
<evidence type="ECO:0000256" key="7">
    <source>
        <dbReference type="ARBA" id="ARBA00023288"/>
    </source>
</evidence>
<dbReference type="InterPro" id="IPR008844">
    <property type="entry name" value="Spore_GerAC-like"/>
</dbReference>
<evidence type="ECO:0000256" key="2">
    <source>
        <dbReference type="ARBA" id="ARBA00007886"/>
    </source>
</evidence>
<evidence type="ECO:0000313" key="10">
    <source>
        <dbReference type="EMBL" id="ASB91060.1"/>
    </source>
</evidence>
<proteinExistence type="inferred from homology"/>
<dbReference type="PANTHER" id="PTHR35789:SF1">
    <property type="entry name" value="SPORE GERMINATION PROTEIN B3"/>
    <property type="match status" value="1"/>
</dbReference>
<dbReference type="NCBIfam" id="TIGR02887">
    <property type="entry name" value="spore_ger_x_C"/>
    <property type="match status" value="1"/>
</dbReference>
<keyword evidence="7" id="KW-0449">Lipoprotein</keyword>
<evidence type="ECO:0000256" key="3">
    <source>
        <dbReference type="ARBA" id="ARBA00022544"/>
    </source>
</evidence>
<evidence type="ECO:0000259" key="8">
    <source>
        <dbReference type="Pfam" id="PF05504"/>
    </source>
</evidence>
<evidence type="ECO:0000256" key="1">
    <source>
        <dbReference type="ARBA" id="ARBA00004635"/>
    </source>
</evidence>
<accession>A0ABM6LNR3</accession>
<sequence length="336" mass="38002">MTNYSIAGNNLTEMSRHASAKISRQIYYSHTNLVVVDEELAKDEGLIQILDVLDRDTDFRSSATIIISRGHKAKTFIKTLTPVDKVPSNKVNKTLQFTEQQLGEHLKTSVQDVIKCLTSQSRHPIITSFRVKGDLKKADKMENVQSTAPAATVEADGLAVFKEGKLVNWLEGETARGVLWLRNKVNRSYITLEWGQQKQSVTYDVIRQKTNVSAKLKHNRPAISVHVEMEGDIGETTIPIHLDDPQVLNKIEKSAGQELKKELQHSISVAKQNKTDVLQFGDIIYRSYPGLWGKMKHQWSNRYFPDLDVDITVDAYVRRTGLRNNPNNLDHGEGRS</sequence>
<keyword evidence="3" id="KW-0309">Germination</keyword>
<evidence type="ECO:0000256" key="6">
    <source>
        <dbReference type="ARBA" id="ARBA00023139"/>
    </source>
</evidence>
<dbReference type="Pfam" id="PF25198">
    <property type="entry name" value="Spore_GerAC_N"/>
    <property type="match status" value="1"/>
</dbReference>
<name>A0ABM6LNR3_9BACI</name>
<dbReference type="EMBL" id="CP021920">
    <property type="protein sequence ID" value="ASB91060.1"/>
    <property type="molecule type" value="Genomic_DNA"/>
</dbReference>
<feature type="domain" description="Spore germination GerAC-like C-terminal" evidence="8">
    <location>
        <begin position="156"/>
        <end position="321"/>
    </location>
</feature>
<organism evidence="10 11">
    <name type="scientific">Bacillus sonorensis</name>
    <dbReference type="NCBI Taxonomy" id="119858"/>
    <lineage>
        <taxon>Bacteria</taxon>
        <taxon>Bacillati</taxon>
        <taxon>Bacillota</taxon>
        <taxon>Bacilli</taxon>
        <taxon>Bacillales</taxon>
        <taxon>Bacillaceae</taxon>
        <taxon>Bacillus</taxon>
    </lineage>
</organism>
<dbReference type="InterPro" id="IPR046953">
    <property type="entry name" value="Spore_GerAC-like_C"/>
</dbReference>
<dbReference type="InterPro" id="IPR038501">
    <property type="entry name" value="Spore_GerAC_C_sf"/>
</dbReference>
<comment type="subcellular location">
    <subcellularLocation>
        <location evidence="1">Membrane</location>
        <topology evidence="1">Lipid-anchor</topology>
    </subcellularLocation>
</comment>
<dbReference type="Proteomes" id="UP000196877">
    <property type="component" value="Chromosome"/>
</dbReference>
<feature type="domain" description="Spore germination protein N-terminal" evidence="9">
    <location>
        <begin position="4"/>
        <end position="129"/>
    </location>
</feature>
<keyword evidence="4" id="KW-0732">Signal</keyword>
<gene>
    <name evidence="10" type="ORF">S101395_04572</name>
</gene>
<evidence type="ECO:0000256" key="4">
    <source>
        <dbReference type="ARBA" id="ARBA00022729"/>
    </source>
</evidence>
<dbReference type="InterPro" id="IPR057336">
    <property type="entry name" value="GerAC_N"/>
</dbReference>
<reference evidence="10 11" key="1">
    <citation type="submission" date="2017-06" db="EMBL/GenBank/DDBJ databases">
        <title>Genome sequence of Bacillus sonorensis strain SRCM101395.</title>
        <authorList>
            <person name="Cho S.H."/>
        </authorList>
    </citation>
    <scope>NUCLEOTIDE SEQUENCE [LARGE SCALE GENOMIC DNA]</scope>
    <source>
        <strain evidence="10 11">SRCM101395</strain>
    </source>
</reference>
<keyword evidence="6" id="KW-0564">Palmitate</keyword>
<dbReference type="Gene3D" id="3.30.300.210">
    <property type="entry name" value="Nutrient germinant receptor protein C, domain 3"/>
    <property type="match status" value="1"/>
</dbReference>
<evidence type="ECO:0000256" key="5">
    <source>
        <dbReference type="ARBA" id="ARBA00023136"/>
    </source>
</evidence>
<keyword evidence="5" id="KW-0472">Membrane</keyword>
<dbReference type="Pfam" id="PF05504">
    <property type="entry name" value="Spore_GerAC"/>
    <property type="match status" value="1"/>
</dbReference>
<dbReference type="PANTHER" id="PTHR35789">
    <property type="entry name" value="SPORE GERMINATION PROTEIN B3"/>
    <property type="match status" value="1"/>
</dbReference>
<protein>
    <submittedName>
        <fullName evidence="10">Spore germination protein KC</fullName>
    </submittedName>
</protein>